<feature type="transmembrane region" description="Helical" evidence="1">
    <location>
        <begin position="57"/>
        <end position="76"/>
    </location>
</feature>
<evidence type="ECO:0000256" key="1">
    <source>
        <dbReference type="SAM" id="Phobius"/>
    </source>
</evidence>
<organism evidence="2">
    <name type="scientific">human gut metagenome</name>
    <dbReference type="NCBI Taxonomy" id="408170"/>
    <lineage>
        <taxon>unclassified sequences</taxon>
        <taxon>metagenomes</taxon>
        <taxon>organismal metagenomes</taxon>
    </lineage>
</organism>
<feature type="non-terminal residue" evidence="2">
    <location>
        <position position="1"/>
    </location>
</feature>
<protein>
    <submittedName>
        <fullName evidence="2">Uncharacterized protein</fullName>
    </submittedName>
</protein>
<feature type="transmembrane region" description="Helical" evidence="1">
    <location>
        <begin position="20"/>
        <end position="45"/>
    </location>
</feature>
<sequence>MKNFRYRHSIEKERSITVKLMNIILILIGIYMILGVIGAFALIIFKDNDVIRKRSVGVIGTVLVMITFGLIMAYIIKW</sequence>
<comment type="caution">
    <text evidence="2">The sequence shown here is derived from an EMBL/GenBank/DDBJ whole genome shotgun (WGS) entry which is preliminary data.</text>
</comment>
<keyword evidence="1" id="KW-0812">Transmembrane</keyword>
<gene>
    <name evidence="2" type="ORF">Q604_UNBc4C00189G0001</name>
</gene>
<dbReference type="AlphaFoldDB" id="W1WCB5"/>
<dbReference type="EMBL" id="AZMM01018970">
    <property type="protein sequence ID" value="ETJ15832.1"/>
    <property type="molecule type" value="Genomic_DNA"/>
</dbReference>
<keyword evidence="1" id="KW-1133">Transmembrane helix</keyword>
<proteinExistence type="predicted"/>
<keyword evidence="1" id="KW-0472">Membrane</keyword>
<evidence type="ECO:0000313" key="2">
    <source>
        <dbReference type="EMBL" id="ETJ15832.1"/>
    </source>
</evidence>
<accession>W1WCB5</accession>
<reference evidence="2" key="1">
    <citation type="submission" date="2013-12" db="EMBL/GenBank/DDBJ databases">
        <title>A Varibaculum cambriense genome reconstructed from a premature infant gut community with otherwise low bacterial novelty that shifts toward anaerobic metabolism during the third week of life.</title>
        <authorList>
            <person name="Brown C.T."/>
            <person name="Sharon I."/>
            <person name="Thomas B.C."/>
            <person name="Castelle C.J."/>
            <person name="Morowitz M.J."/>
            <person name="Banfield J.F."/>
        </authorList>
    </citation>
    <scope>NUCLEOTIDE SEQUENCE</scope>
</reference>
<name>W1WCB5_9ZZZZ</name>